<evidence type="ECO:0008006" key="4">
    <source>
        <dbReference type="Google" id="ProtNLM"/>
    </source>
</evidence>
<protein>
    <recommendedName>
        <fullName evidence="4">Fruit-body specific protein a</fullName>
    </recommendedName>
</protein>
<comment type="caution">
    <text evidence="2">The sequence shown here is derived from an EMBL/GenBank/DDBJ whole genome shotgun (WGS) entry which is preliminary data.</text>
</comment>
<keyword evidence="3" id="KW-1185">Reference proteome</keyword>
<keyword evidence="1" id="KW-0732">Signal</keyword>
<gene>
    <name evidence="2" type="ORF">B0H15DRAFT_883757</name>
</gene>
<evidence type="ECO:0000313" key="3">
    <source>
        <dbReference type="Proteomes" id="UP001222325"/>
    </source>
</evidence>
<sequence length="494" mass="52123">MRIPRFLPLAAAVHCVSAAYTLPPALQAAQDSANGTVAIPSILTDTSKIIETVGVINQKAGAPSDGTLPGLPQAPTVLTALDGEITVSKVPDANSTTDAPHGAGRRGVSDYKLVFYGTATHDAAVEGTAYLTFNVVTNSSYSMGLAECLTFCDRTTGCVFVNLYYEFNNPLLDFGFSEKSNLKCVLYADVHTSSEKTNYGGQQLSPPPAPPTFIEYSSGYASIMVSEPAVPEGYELVFGPSSAANIASGYMGFALLDRYDPSACAKLCNQREPDPDSGACKYFNIWRALVSGVPTTYTCALYSVPTDASTATNLGQGPLAVTFSRGYARISHIPDGGFEAFACVHDDDFCFAEQVPGWIGTSPSGGQYDATVFHYAPYAHKGAGVGLLGCAMGSDHQSGTLRPAGALAGLLPGRAYVVQLFHSSTYSGAELERPAFVELVWNGVLAGSVRVGFSPWTYFEFNVIAVGGGNDTLLLTGGKAPAYDFIDDIYLFLV</sequence>
<accession>A0AAD6U604</accession>
<dbReference type="Proteomes" id="UP001222325">
    <property type="component" value="Unassembled WGS sequence"/>
</dbReference>
<proteinExistence type="predicted"/>
<dbReference type="PANTHER" id="PTHR36578">
    <property type="entry name" value="CHROMOSOME 15, WHOLE GENOME SHOTGUN SEQUENCE"/>
    <property type="match status" value="1"/>
</dbReference>
<dbReference type="PANTHER" id="PTHR36578:SF1">
    <property type="entry name" value="APPLE DOMAIN-CONTAINING PROTEIN"/>
    <property type="match status" value="1"/>
</dbReference>
<evidence type="ECO:0000313" key="2">
    <source>
        <dbReference type="EMBL" id="KAJ7091424.1"/>
    </source>
</evidence>
<name>A0AAD6U604_9AGAR</name>
<organism evidence="2 3">
    <name type="scientific">Mycena belliarum</name>
    <dbReference type="NCBI Taxonomy" id="1033014"/>
    <lineage>
        <taxon>Eukaryota</taxon>
        <taxon>Fungi</taxon>
        <taxon>Dikarya</taxon>
        <taxon>Basidiomycota</taxon>
        <taxon>Agaricomycotina</taxon>
        <taxon>Agaricomycetes</taxon>
        <taxon>Agaricomycetidae</taxon>
        <taxon>Agaricales</taxon>
        <taxon>Marasmiineae</taxon>
        <taxon>Mycenaceae</taxon>
        <taxon>Mycena</taxon>
    </lineage>
</organism>
<dbReference type="EMBL" id="JARJCN010000020">
    <property type="protein sequence ID" value="KAJ7091424.1"/>
    <property type="molecule type" value="Genomic_DNA"/>
</dbReference>
<feature type="signal peptide" evidence="1">
    <location>
        <begin position="1"/>
        <end position="18"/>
    </location>
</feature>
<dbReference type="AlphaFoldDB" id="A0AAD6U604"/>
<feature type="chain" id="PRO_5042002955" description="Fruit-body specific protein a" evidence="1">
    <location>
        <begin position="19"/>
        <end position="494"/>
    </location>
</feature>
<reference evidence="2" key="1">
    <citation type="submission" date="2023-03" db="EMBL/GenBank/DDBJ databases">
        <title>Massive genome expansion in bonnet fungi (Mycena s.s.) driven by repeated elements and novel gene families across ecological guilds.</title>
        <authorList>
            <consortium name="Lawrence Berkeley National Laboratory"/>
            <person name="Harder C.B."/>
            <person name="Miyauchi S."/>
            <person name="Viragh M."/>
            <person name="Kuo A."/>
            <person name="Thoen E."/>
            <person name="Andreopoulos B."/>
            <person name="Lu D."/>
            <person name="Skrede I."/>
            <person name="Drula E."/>
            <person name="Henrissat B."/>
            <person name="Morin E."/>
            <person name="Kohler A."/>
            <person name="Barry K."/>
            <person name="LaButti K."/>
            <person name="Morin E."/>
            <person name="Salamov A."/>
            <person name="Lipzen A."/>
            <person name="Mereny Z."/>
            <person name="Hegedus B."/>
            <person name="Baldrian P."/>
            <person name="Stursova M."/>
            <person name="Weitz H."/>
            <person name="Taylor A."/>
            <person name="Grigoriev I.V."/>
            <person name="Nagy L.G."/>
            <person name="Martin F."/>
            <person name="Kauserud H."/>
        </authorList>
    </citation>
    <scope>NUCLEOTIDE SEQUENCE</scope>
    <source>
        <strain evidence="2">CBHHK173m</strain>
    </source>
</reference>
<evidence type="ECO:0000256" key="1">
    <source>
        <dbReference type="SAM" id="SignalP"/>
    </source>
</evidence>